<keyword evidence="4" id="KW-0436">Ligase</keyword>
<dbReference type="PROSITE" id="PS51553">
    <property type="entry name" value="GMPS_ATP_PPASE"/>
    <property type="match status" value="1"/>
</dbReference>
<dbReference type="Gene3D" id="3.40.50.880">
    <property type="match status" value="1"/>
</dbReference>
<dbReference type="Proteomes" id="UP000231134">
    <property type="component" value="Unassembled WGS sequence"/>
</dbReference>
<dbReference type="Gene3D" id="3.40.50.620">
    <property type="entry name" value="HUPs"/>
    <property type="match status" value="1"/>
</dbReference>
<feature type="domain" description="GMPS ATP-PPase" evidence="12">
    <location>
        <begin position="199"/>
        <end position="395"/>
    </location>
</feature>
<dbReference type="EC" id="6.3.5.2" evidence="3"/>
<keyword evidence="5 11" id="KW-0547">Nucleotide-binding</keyword>
<dbReference type="RefSeq" id="WP_100424336.1">
    <property type="nucleotide sequence ID" value="NZ_PGEX01000001.1"/>
</dbReference>
<dbReference type="PANTHER" id="PTHR11922:SF2">
    <property type="entry name" value="GMP SYNTHASE [GLUTAMINE-HYDROLYZING]"/>
    <property type="match status" value="1"/>
</dbReference>
<dbReference type="InterPro" id="IPR004739">
    <property type="entry name" value="GMP_synth_GATase"/>
</dbReference>
<dbReference type="CDD" id="cd01997">
    <property type="entry name" value="GMP_synthase_C"/>
    <property type="match status" value="1"/>
</dbReference>
<evidence type="ECO:0000256" key="9">
    <source>
        <dbReference type="ARBA" id="ARBA00022962"/>
    </source>
</evidence>
<comment type="pathway">
    <text evidence="2">Purine metabolism; GMP biosynthesis; GMP from XMP (L-Gln route): step 1/1.</text>
</comment>
<evidence type="ECO:0000256" key="7">
    <source>
        <dbReference type="ARBA" id="ARBA00022755"/>
    </source>
</evidence>
<dbReference type="InterPro" id="IPR014729">
    <property type="entry name" value="Rossmann-like_a/b/a_fold"/>
</dbReference>
<dbReference type="GO" id="GO:0005829">
    <property type="term" value="C:cytosol"/>
    <property type="evidence" value="ECO:0007669"/>
    <property type="project" value="TreeGrafter"/>
</dbReference>
<dbReference type="InterPro" id="IPR022310">
    <property type="entry name" value="NAD/GMP_synthase"/>
</dbReference>
<evidence type="ECO:0000313" key="14">
    <source>
        <dbReference type="Proteomes" id="UP000231134"/>
    </source>
</evidence>
<dbReference type="UniPathway" id="UPA00189">
    <property type="reaction ID" value="UER00296"/>
</dbReference>
<dbReference type="PRINTS" id="PR00097">
    <property type="entry name" value="ANTSNTHASEII"/>
</dbReference>
<dbReference type="Pfam" id="PF00117">
    <property type="entry name" value="GATase"/>
    <property type="match status" value="1"/>
</dbReference>
<dbReference type="SUPFAM" id="SSF52402">
    <property type="entry name" value="Adenine nucleotide alpha hydrolases-like"/>
    <property type="match status" value="1"/>
</dbReference>
<evidence type="ECO:0000256" key="10">
    <source>
        <dbReference type="ARBA" id="ARBA00030464"/>
    </source>
</evidence>
<evidence type="ECO:0000256" key="3">
    <source>
        <dbReference type="ARBA" id="ARBA00012746"/>
    </source>
</evidence>
<evidence type="ECO:0000256" key="8">
    <source>
        <dbReference type="ARBA" id="ARBA00022840"/>
    </source>
</evidence>
<feature type="binding site" evidence="11">
    <location>
        <begin position="226"/>
        <end position="232"/>
    </location>
    <ligand>
        <name>ATP</name>
        <dbReference type="ChEBI" id="CHEBI:30616"/>
    </ligand>
</feature>
<evidence type="ECO:0000259" key="12">
    <source>
        <dbReference type="PROSITE" id="PS51553"/>
    </source>
</evidence>
<evidence type="ECO:0000256" key="6">
    <source>
        <dbReference type="ARBA" id="ARBA00022749"/>
    </source>
</evidence>
<evidence type="ECO:0000313" key="13">
    <source>
        <dbReference type="EMBL" id="PJJ40224.1"/>
    </source>
</evidence>
<keyword evidence="8 11" id="KW-0067">ATP-binding</keyword>
<dbReference type="PANTHER" id="PTHR11922">
    <property type="entry name" value="GMP SYNTHASE-RELATED"/>
    <property type="match status" value="1"/>
</dbReference>
<dbReference type="SUPFAM" id="SSF52317">
    <property type="entry name" value="Class I glutamine amidotransferase-like"/>
    <property type="match status" value="1"/>
</dbReference>
<keyword evidence="9" id="KW-0315">Glutamine amidotransferase</keyword>
<evidence type="ECO:0000256" key="4">
    <source>
        <dbReference type="ARBA" id="ARBA00022598"/>
    </source>
</evidence>
<dbReference type="FunFam" id="3.40.50.880:FF:000047">
    <property type="entry name" value="GMP synthase [glutamine-hydrolyzing] subunit A"/>
    <property type="match status" value="1"/>
</dbReference>
<reference evidence="13 14" key="1">
    <citation type="submission" date="2017-11" db="EMBL/GenBank/DDBJ databases">
        <title>Animal gut microbial communities from fecal samples from Wisconsin, USA.</title>
        <authorList>
            <person name="Neumann A."/>
        </authorList>
    </citation>
    <scope>NUCLEOTIDE SEQUENCE [LARGE SCALE GENOMIC DNA]</scope>
    <source>
        <strain evidence="13 14">UWS3</strain>
    </source>
</reference>
<evidence type="ECO:0000256" key="11">
    <source>
        <dbReference type="PROSITE-ProRule" id="PRU00886"/>
    </source>
</evidence>
<dbReference type="InterPro" id="IPR029062">
    <property type="entry name" value="Class_I_gatase-like"/>
</dbReference>
<dbReference type="PROSITE" id="PS51273">
    <property type="entry name" value="GATASE_TYPE_1"/>
    <property type="match status" value="1"/>
</dbReference>
<keyword evidence="6 11" id="KW-0332">GMP biosynthesis</keyword>
<comment type="function">
    <text evidence="1">Catalyzes the synthesis of GMP from XMP.</text>
</comment>
<keyword evidence="14" id="KW-1185">Reference proteome</keyword>
<dbReference type="CDD" id="cd01742">
    <property type="entry name" value="GATase1_GMP_Synthase"/>
    <property type="match status" value="1"/>
</dbReference>
<evidence type="ECO:0000256" key="2">
    <source>
        <dbReference type="ARBA" id="ARBA00005153"/>
    </source>
</evidence>
<sequence length="611" mass="67959">MKNVDTIAVLDFGGQYAHLIANRVRRLGVFTEIHSPSAPVSELEGVKGIIYSGGPSSVYAADAPEYNPEILSLPVPKLGICYGHQLIAQQLGGHVEPGKIKEYGIADLIVGDENCPLLKGLPKESPMWMSHGDQVTKLPEGYKIVASTKDCAVAAVAFDSESPDRQIYGIQFHPEVTHSKFGMKLLENFVDITGAQKTWNMKSYLPLITERIQEQVKDRKVFLLVSGGVDSTVAFVLLNRVLGPEKVLGLHVDNGMMRLGESQKIMDFLTKEGMNNLKVCDASEHFLEKLKGVTAPETKRGIIGKEFLTVKDEEMAKLNLDPNQWMMAQGTIYPDTIESGGTKNADKIKTHHNRVQEVLDLMEKGLVLEPLADLYKDEVRALGEELGIPHNLVWRHPFPGPGLGVRLLCSDGVLTNDMVQFDNVKDNDGKSLAEYLQENHIDGYLLPIKSVGVQGDGRTYAQPFLITTPGLSWKLCEKFSTELANRFKSINRVIYQIGSVAKEAPVLVPQYATRENFDTLRKFDNICTEFLQENDLYEKIWQMPVVSVPLHVQGKPCIVMRPVNSTEAMTANFAEIDQGLLAGLWRKFEADDAGSLWYDVTHKPPGTIEWE</sequence>
<dbReference type="InterPro" id="IPR017926">
    <property type="entry name" value="GATASE"/>
</dbReference>
<evidence type="ECO:0000256" key="5">
    <source>
        <dbReference type="ARBA" id="ARBA00022741"/>
    </source>
</evidence>
<gene>
    <name evidence="13" type="ORF">BGX16_0137</name>
</gene>
<protein>
    <recommendedName>
        <fullName evidence="3">GMP synthase (glutamine-hydrolyzing)</fullName>
        <ecNumber evidence="3">6.3.5.2</ecNumber>
    </recommendedName>
    <alternativeName>
        <fullName evidence="10">GMP synthetase</fullName>
    </alternativeName>
</protein>
<accession>A0A2M9A3E7</accession>
<dbReference type="SUPFAM" id="SSF54810">
    <property type="entry name" value="GMP synthetase C-terminal dimerisation domain"/>
    <property type="match status" value="2"/>
</dbReference>
<dbReference type="InterPro" id="IPR001674">
    <property type="entry name" value="GMP_synth_C"/>
</dbReference>
<dbReference type="Gene3D" id="3.30.300.10">
    <property type="match status" value="2"/>
</dbReference>
<dbReference type="PRINTS" id="PR00096">
    <property type="entry name" value="GATASE"/>
</dbReference>
<comment type="caution">
    <text evidence="13">The sequence shown here is derived from an EMBL/GenBank/DDBJ whole genome shotgun (WGS) entry which is preliminary data.</text>
</comment>
<dbReference type="NCBIfam" id="NF000848">
    <property type="entry name" value="PRK00074.1"/>
    <property type="match status" value="1"/>
</dbReference>
<dbReference type="Pfam" id="PF00958">
    <property type="entry name" value="GMP_synt_C"/>
    <property type="match status" value="1"/>
</dbReference>
<dbReference type="GO" id="GO:0005524">
    <property type="term" value="F:ATP binding"/>
    <property type="evidence" value="ECO:0007669"/>
    <property type="project" value="UniProtKB-UniRule"/>
</dbReference>
<dbReference type="OrthoDB" id="9802219at2"/>
<keyword evidence="7 11" id="KW-0658">Purine biosynthesis</keyword>
<evidence type="ECO:0000256" key="1">
    <source>
        <dbReference type="ARBA" id="ARBA00002332"/>
    </source>
</evidence>
<dbReference type="NCBIfam" id="TIGR00888">
    <property type="entry name" value="guaA_Nterm"/>
    <property type="match status" value="1"/>
</dbReference>
<dbReference type="AlphaFoldDB" id="A0A2M9A3E7"/>
<dbReference type="InterPro" id="IPR025777">
    <property type="entry name" value="GMPS_ATP_PPase_dom"/>
</dbReference>
<dbReference type="GO" id="GO:0003921">
    <property type="term" value="F:GMP synthase activity"/>
    <property type="evidence" value="ECO:0007669"/>
    <property type="project" value="InterPro"/>
</dbReference>
<proteinExistence type="predicted"/>
<name>A0A2M9A3E7_9BACT</name>
<dbReference type="EMBL" id="PGEX01000001">
    <property type="protein sequence ID" value="PJJ40224.1"/>
    <property type="molecule type" value="Genomic_DNA"/>
</dbReference>
<dbReference type="Pfam" id="PF02540">
    <property type="entry name" value="NAD_synthase"/>
    <property type="match status" value="1"/>
</dbReference>
<organism evidence="13 14">
    <name type="scientific">Hallerella succinigenes</name>
    <dbReference type="NCBI Taxonomy" id="1896222"/>
    <lineage>
        <taxon>Bacteria</taxon>
        <taxon>Pseudomonadati</taxon>
        <taxon>Fibrobacterota</taxon>
        <taxon>Fibrobacteria</taxon>
        <taxon>Fibrobacterales</taxon>
        <taxon>Fibrobacteraceae</taxon>
        <taxon>Hallerella</taxon>
    </lineage>
</organism>